<gene>
    <name evidence="2" type="ORF">BSTOLATCC_MIC5311</name>
</gene>
<proteinExistence type="predicted"/>
<name>A0AAU9IJS3_9CILI</name>
<protein>
    <submittedName>
        <fullName evidence="2">Uncharacterized protein</fullName>
    </submittedName>
</protein>
<keyword evidence="3" id="KW-1185">Reference proteome</keyword>
<feature type="compositionally biased region" description="Polar residues" evidence="1">
    <location>
        <begin position="56"/>
        <end position="79"/>
    </location>
</feature>
<comment type="caution">
    <text evidence="2">The sequence shown here is derived from an EMBL/GenBank/DDBJ whole genome shotgun (WGS) entry which is preliminary data.</text>
</comment>
<dbReference type="AlphaFoldDB" id="A0AAU9IJS3"/>
<feature type="compositionally biased region" description="Basic and acidic residues" evidence="1">
    <location>
        <begin position="1"/>
        <end position="21"/>
    </location>
</feature>
<sequence length="354" mass="40271">MSERSEIITESDSSKLKEVKSSRAALSRHSKSRSMINIRPKTAKISSKEEIPSLNLKASPQESNSVSQSRPISSYQHRASSLPLADEQSPKSVKCRLSEDDIPIISEADHKLGNCYCHYCTCKKHICPEDYRRGMAVSSMYSSIYKHDYIKKFAPKSYPLYNMSNYMSRSGKIDFMTINRQDYKPFHRSITKGSRSDKELIKPVKFVASTSYANEFPNWGAVEFIHMKKVYSPYEESSTKLSNITTYSEAFCKKPQENSTSVVTDSTVSSIKTASNFNPVTSSKVFLGETTCMRDYKPTKKHNYATHVKASSQDNISVVSSASRFITNYGAEFVPKEIPKRLIKKKEFLWKAYR</sequence>
<evidence type="ECO:0000313" key="2">
    <source>
        <dbReference type="EMBL" id="CAG9312054.1"/>
    </source>
</evidence>
<accession>A0AAU9IJS3</accession>
<feature type="region of interest" description="Disordered" evidence="1">
    <location>
        <begin position="1"/>
        <end position="87"/>
    </location>
</feature>
<evidence type="ECO:0000313" key="3">
    <source>
        <dbReference type="Proteomes" id="UP001162131"/>
    </source>
</evidence>
<reference evidence="2" key="1">
    <citation type="submission" date="2021-09" db="EMBL/GenBank/DDBJ databases">
        <authorList>
            <consortium name="AG Swart"/>
            <person name="Singh M."/>
            <person name="Singh A."/>
            <person name="Seah K."/>
            <person name="Emmerich C."/>
        </authorList>
    </citation>
    <scope>NUCLEOTIDE SEQUENCE</scope>
    <source>
        <strain evidence="2">ATCC30299</strain>
    </source>
</reference>
<dbReference type="EMBL" id="CAJZBQ010000005">
    <property type="protein sequence ID" value="CAG9312054.1"/>
    <property type="molecule type" value="Genomic_DNA"/>
</dbReference>
<dbReference type="Proteomes" id="UP001162131">
    <property type="component" value="Unassembled WGS sequence"/>
</dbReference>
<evidence type="ECO:0000256" key="1">
    <source>
        <dbReference type="SAM" id="MobiDB-lite"/>
    </source>
</evidence>
<organism evidence="2 3">
    <name type="scientific">Blepharisma stoltei</name>
    <dbReference type="NCBI Taxonomy" id="1481888"/>
    <lineage>
        <taxon>Eukaryota</taxon>
        <taxon>Sar</taxon>
        <taxon>Alveolata</taxon>
        <taxon>Ciliophora</taxon>
        <taxon>Postciliodesmatophora</taxon>
        <taxon>Heterotrichea</taxon>
        <taxon>Heterotrichida</taxon>
        <taxon>Blepharismidae</taxon>
        <taxon>Blepharisma</taxon>
    </lineage>
</organism>